<evidence type="ECO:0000256" key="1">
    <source>
        <dbReference type="SAM" id="MobiDB-lite"/>
    </source>
</evidence>
<dbReference type="Proteomes" id="UP000186817">
    <property type="component" value="Unassembled WGS sequence"/>
</dbReference>
<protein>
    <submittedName>
        <fullName evidence="2">Uncharacterized protein</fullName>
    </submittedName>
</protein>
<evidence type="ECO:0000313" key="2">
    <source>
        <dbReference type="EMBL" id="OLP92335.1"/>
    </source>
</evidence>
<dbReference type="OrthoDB" id="420445at2759"/>
<reference evidence="2 3" key="1">
    <citation type="submission" date="2016-02" db="EMBL/GenBank/DDBJ databases">
        <title>Genome analysis of coral dinoflagellate symbionts highlights evolutionary adaptations to a symbiotic lifestyle.</title>
        <authorList>
            <person name="Aranda M."/>
            <person name="Li Y."/>
            <person name="Liew Y.J."/>
            <person name="Baumgarten S."/>
            <person name="Simakov O."/>
            <person name="Wilson M."/>
            <person name="Piel J."/>
            <person name="Ashoor H."/>
            <person name="Bougouffa S."/>
            <person name="Bajic V.B."/>
            <person name="Ryu T."/>
            <person name="Ravasi T."/>
            <person name="Bayer T."/>
            <person name="Micklem G."/>
            <person name="Kim H."/>
            <person name="Bhak J."/>
            <person name="Lajeunesse T.C."/>
            <person name="Voolstra C.R."/>
        </authorList>
    </citation>
    <scope>NUCLEOTIDE SEQUENCE [LARGE SCALE GENOMIC DNA]</scope>
    <source>
        <strain evidence="2 3">CCMP2467</strain>
    </source>
</reference>
<keyword evidence="3" id="KW-1185">Reference proteome</keyword>
<feature type="compositionally biased region" description="Polar residues" evidence="1">
    <location>
        <begin position="44"/>
        <end position="54"/>
    </location>
</feature>
<organism evidence="2 3">
    <name type="scientific">Symbiodinium microadriaticum</name>
    <name type="common">Dinoflagellate</name>
    <name type="synonym">Zooxanthella microadriatica</name>
    <dbReference type="NCBI Taxonomy" id="2951"/>
    <lineage>
        <taxon>Eukaryota</taxon>
        <taxon>Sar</taxon>
        <taxon>Alveolata</taxon>
        <taxon>Dinophyceae</taxon>
        <taxon>Suessiales</taxon>
        <taxon>Symbiodiniaceae</taxon>
        <taxon>Symbiodinium</taxon>
    </lineage>
</organism>
<dbReference type="AlphaFoldDB" id="A0A1Q9DB24"/>
<feature type="region of interest" description="Disordered" evidence="1">
    <location>
        <begin position="1"/>
        <end position="79"/>
    </location>
</feature>
<accession>A0A1Q9DB24</accession>
<dbReference type="EMBL" id="LSRX01000626">
    <property type="protein sequence ID" value="OLP92335.1"/>
    <property type="molecule type" value="Genomic_DNA"/>
</dbReference>
<name>A0A1Q9DB24_SYMMI</name>
<proteinExistence type="predicted"/>
<sequence>MSGNADPPDMSDDGDLLQQSDDEAVSRSASDLDLLEENEADVLQNDSDAASSRSRGLLSDSAPAPDPLGRTDWSQGRNTGHWISRQAPLLEQGQVLVVNALRNCGRLSVDLLKRISSALGVQRRQASHAQAAAAQLLGVSVSLLKQTLQKVDVNGGQPTARDPHEAAAPCVAPQPPSWRQECAFAVRLALGCVYERQNQNSFERAVSRHLQAQQSCGVPDQCQLVGVALTGFYDEAIYWSARVLQEMDALQWSEPLKGLGIPSDYALLIDPVNMDSGSFTRQYSLAVVALCLCSASTGKLVGPMVGAEILPFGGHNYEPLQSLIQKILDSHPAALGLDSLRSRCACVGGDGQIVRGGSAAVHGSSGVGERIWQSIHEDGASGLFLEWEATAWDRFHVADTCLSRAVRSSPSASEVLKIVGELDSLFGIGEGKVLFESVANRVGLRFVKLPTLSGTRKMVYLRLSLVRNFKLIVLCLHARIFWRHEGKGSATLDRLLSVSRRVTDISFVSRLLQSAIHCDVRETSKFS</sequence>
<gene>
    <name evidence="2" type="ORF">AK812_SmicGene25879</name>
</gene>
<comment type="caution">
    <text evidence="2">The sequence shown here is derived from an EMBL/GenBank/DDBJ whole genome shotgun (WGS) entry which is preliminary data.</text>
</comment>
<feature type="compositionally biased region" description="Acidic residues" evidence="1">
    <location>
        <begin position="9"/>
        <end position="23"/>
    </location>
</feature>
<evidence type="ECO:0000313" key="3">
    <source>
        <dbReference type="Proteomes" id="UP000186817"/>
    </source>
</evidence>